<evidence type="ECO:0000313" key="1">
    <source>
        <dbReference type="EMBL" id="CAH3171115.1"/>
    </source>
</evidence>
<keyword evidence="2" id="KW-1185">Reference proteome</keyword>
<feature type="non-terminal residue" evidence="1">
    <location>
        <position position="101"/>
    </location>
</feature>
<accession>A0ABN8QWF2</accession>
<evidence type="ECO:0000313" key="2">
    <source>
        <dbReference type="Proteomes" id="UP001159405"/>
    </source>
</evidence>
<comment type="caution">
    <text evidence="1">The sequence shown here is derived from an EMBL/GenBank/DDBJ whole genome shotgun (WGS) entry which is preliminary data.</text>
</comment>
<protein>
    <submittedName>
        <fullName evidence="1">Uncharacterized protein</fullName>
    </submittedName>
</protein>
<dbReference type="Proteomes" id="UP001159405">
    <property type="component" value="Unassembled WGS sequence"/>
</dbReference>
<reference evidence="1 2" key="1">
    <citation type="submission" date="2022-05" db="EMBL/GenBank/DDBJ databases">
        <authorList>
            <consortium name="Genoscope - CEA"/>
            <person name="William W."/>
        </authorList>
    </citation>
    <scope>NUCLEOTIDE SEQUENCE [LARGE SCALE GENOMIC DNA]</scope>
</reference>
<sequence length="101" mass="11018">MKSLVKPKSGVPFAVPVFLYTVDIRSGIPGVPAAYLGELNNALALVPVPDQQTEEETVMHWDQLSNRETVTTFKAAQTVGLNGSVSQIIPIMWFCTTLIQT</sequence>
<name>A0ABN8QWF2_9CNID</name>
<proteinExistence type="predicted"/>
<organism evidence="1 2">
    <name type="scientific">Porites lobata</name>
    <dbReference type="NCBI Taxonomy" id="104759"/>
    <lineage>
        <taxon>Eukaryota</taxon>
        <taxon>Metazoa</taxon>
        <taxon>Cnidaria</taxon>
        <taxon>Anthozoa</taxon>
        <taxon>Hexacorallia</taxon>
        <taxon>Scleractinia</taxon>
        <taxon>Fungiina</taxon>
        <taxon>Poritidae</taxon>
        <taxon>Porites</taxon>
    </lineage>
</organism>
<dbReference type="EMBL" id="CALNXK010000161">
    <property type="protein sequence ID" value="CAH3171115.1"/>
    <property type="molecule type" value="Genomic_DNA"/>
</dbReference>
<gene>
    <name evidence="1" type="ORF">PLOB_00011587</name>
</gene>